<keyword evidence="2" id="KW-1185">Reference proteome</keyword>
<feature type="region of interest" description="Disordered" evidence="1">
    <location>
        <begin position="25"/>
        <end position="76"/>
    </location>
</feature>
<dbReference type="SUPFAM" id="SSF47473">
    <property type="entry name" value="EF-hand"/>
    <property type="match status" value="1"/>
</dbReference>
<dbReference type="InterPro" id="IPR002048">
    <property type="entry name" value="EF_hand_dom"/>
</dbReference>
<dbReference type="RefSeq" id="XP_014652284.1">
    <property type="nucleotide sequence ID" value="XM_014796798.1"/>
</dbReference>
<feature type="compositionally biased region" description="Polar residues" evidence="1">
    <location>
        <begin position="64"/>
        <end position="76"/>
    </location>
</feature>
<dbReference type="GeneID" id="106803882"/>
<proteinExistence type="predicted"/>
<reference evidence="3" key="1">
    <citation type="submission" date="2025-08" db="UniProtKB">
        <authorList>
            <consortium name="RefSeq"/>
        </authorList>
    </citation>
    <scope>IDENTIFICATION</scope>
</reference>
<protein>
    <submittedName>
        <fullName evidence="3">EF-hand calcium-binding domain-containing protein 8-like</fullName>
    </submittedName>
</protein>
<organism evidence="2 3">
    <name type="scientific">Ceratotherium simum simum</name>
    <name type="common">Southern white rhinoceros</name>
    <dbReference type="NCBI Taxonomy" id="73337"/>
    <lineage>
        <taxon>Eukaryota</taxon>
        <taxon>Metazoa</taxon>
        <taxon>Chordata</taxon>
        <taxon>Craniata</taxon>
        <taxon>Vertebrata</taxon>
        <taxon>Euteleostomi</taxon>
        <taxon>Mammalia</taxon>
        <taxon>Eutheria</taxon>
        <taxon>Laurasiatheria</taxon>
        <taxon>Perissodactyla</taxon>
        <taxon>Rhinocerotidae</taxon>
        <taxon>Ceratotherium</taxon>
    </lineage>
</organism>
<accession>A0ABM1DKF3</accession>
<evidence type="ECO:0000313" key="2">
    <source>
        <dbReference type="Proteomes" id="UP000694910"/>
    </source>
</evidence>
<dbReference type="Proteomes" id="UP000694910">
    <property type="component" value="Unplaced"/>
</dbReference>
<sequence>MSQSRWELKTNESLSSIASRISWGEQIGSGSTPVSFKDLRESPQPQKASTPGRFQKSKGGPGSLTPSVTLSQTPDLQQESQLVTKLHLAEIEKMFEEDIDSTGALDKKTFIKAMKKILRTVSDEVLEALFLKVDTECNGFVTWGTGECMMNVSDPCVSAQP</sequence>
<dbReference type="Gene3D" id="1.10.238.10">
    <property type="entry name" value="EF-hand"/>
    <property type="match status" value="1"/>
</dbReference>
<dbReference type="InterPro" id="IPR011992">
    <property type="entry name" value="EF-hand-dom_pair"/>
</dbReference>
<dbReference type="CDD" id="cd00051">
    <property type="entry name" value="EFh"/>
    <property type="match status" value="1"/>
</dbReference>
<gene>
    <name evidence="3" type="primary">LOC106803882</name>
</gene>
<evidence type="ECO:0000256" key="1">
    <source>
        <dbReference type="SAM" id="MobiDB-lite"/>
    </source>
</evidence>
<evidence type="ECO:0000313" key="3">
    <source>
        <dbReference type="RefSeq" id="XP_014652284.1"/>
    </source>
</evidence>
<name>A0ABM1DKF3_CERSS</name>